<name>A0AAV7ML96_PLEWA</name>
<comment type="caution">
    <text evidence="2">The sequence shown here is derived from an EMBL/GenBank/DDBJ whole genome shotgun (WGS) entry which is preliminary data.</text>
</comment>
<feature type="region of interest" description="Disordered" evidence="1">
    <location>
        <begin position="1"/>
        <end position="69"/>
    </location>
</feature>
<evidence type="ECO:0000313" key="2">
    <source>
        <dbReference type="EMBL" id="KAJ1104566.1"/>
    </source>
</evidence>
<proteinExistence type="predicted"/>
<reference evidence="2" key="1">
    <citation type="journal article" date="2022" name="bioRxiv">
        <title>Sequencing and chromosome-scale assembly of the giantPleurodeles waltlgenome.</title>
        <authorList>
            <person name="Brown T."/>
            <person name="Elewa A."/>
            <person name="Iarovenko S."/>
            <person name="Subramanian E."/>
            <person name="Araus A.J."/>
            <person name="Petzold A."/>
            <person name="Susuki M."/>
            <person name="Suzuki K.-i.T."/>
            <person name="Hayashi T."/>
            <person name="Toyoda A."/>
            <person name="Oliveira C."/>
            <person name="Osipova E."/>
            <person name="Leigh N.D."/>
            <person name="Simon A."/>
            <person name="Yun M.H."/>
        </authorList>
    </citation>
    <scope>NUCLEOTIDE SEQUENCE</scope>
    <source>
        <strain evidence="2">20211129_DDA</strain>
        <tissue evidence="2">Liver</tissue>
    </source>
</reference>
<protein>
    <submittedName>
        <fullName evidence="2">Uncharacterized protein</fullName>
    </submittedName>
</protein>
<gene>
    <name evidence="2" type="ORF">NDU88_001976</name>
</gene>
<evidence type="ECO:0000313" key="3">
    <source>
        <dbReference type="Proteomes" id="UP001066276"/>
    </source>
</evidence>
<dbReference type="EMBL" id="JANPWB010000013">
    <property type="protein sequence ID" value="KAJ1104566.1"/>
    <property type="molecule type" value="Genomic_DNA"/>
</dbReference>
<keyword evidence="3" id="KW-1185">Reference proteome</keyword>
<feature type="compositionally biased region" description="Basic and acidic residues" evidence="1">
    <location>
        <begin position="35"/>
        <end position="49"/>
    </location>
</feature>
<evidence type="ECO:0000256" key="1">
    <source>
        <dbReference type="SAM" id="MobiDB-lite"/>
    </source>
</evidence>
<dbReference type="AlphaFoldDB" id="A0AAV7ML96"/>
<feature type="compositionally biased region" description="Polar residues" evidence="1">
    <location>
        <begin position="1"/>
        <end position="20"/>
    </location>
</feature>
<accession>A0AAV7ML96</accession>
<dbReference type="Proteomes" id="UP001066276">
    <property type="component" value="Chromosome 9"/>
</dbReference>
<sequence length="95" mass="9701">MGGSSLTFSGYSLTSGSSFHTPPAGPNRQITEGVSAHEEGSIHCPRDDDAGPPNGSLADTRGEPQGPIGTQILVAIEAATAAVQAKMDTRYMLAS</sequence>
<organism evidence="2 3">
    <name type="scientific">Pleurodeles waltl</name>
    <name type="common">Iberian ribbed newt</name>
    <dbReference type="NCBI Taxonomy" id="8319"/>
    <lineage>
        <taxon>Eukaryota</taxon>
        <taxon>Metazoa</taxon>
        <taxon>Chordata</taxon>
        <taxon>Craniata</taxon>
        <taxon>Vertebrata</taxon>
        <taxon>Euteleostomi</taxon>
        <taxon>Amphibia</taxon>
        <taxon>Batrachia</taxon>
        <taxon>Caudata</taxon>
        <taxon>Salamandroidea</taxon>
        <taxon>Salamandridae</taxon>
        <taxon>Pleurodelinae</taxon>
        <taxon>Pleurodeles</taxon>
    </lineage>
</organism>